<keyword evidence="3 7" id="KW-0812">Transmembrane</keyword>
<keyword evidence="4" id="KW-0378">Hydrolase</keyword>
<keyword evidence="5 7" id="KW-1133">Transmembrane helix</keyword>
<name>A0A9D1UWG7_9LACO</name>
<gene>
    <name evidence="9" type="ORF">H9861_02735</name>
</gene>
<feature type="transmembrane region" description="Helical" evidence="7">
    <location>
        <begin position="12"/>
        <end position="30"/>
    </location>
</feature>
<dbReference type="InterPro" id="IPR036938">
    <property type="entry name" value="PAP2/HPO_sf"/>
</dbReference>
<feature type="transmembrane region" description="Helical" evidence="7">
    <location>
        <begin position="67"/>
        <end position="86"/>
    </location>
</feature>
<reference evidence="9" key="1">
    <citation type="journal article" date="2021" name="PeerJ">
        <title>Extensive microbial diversity within the chicken gut microbiome revealed by metagenomics and culture.</title>
        <authorList>
            <person name="Gilroy R."/>
            <person name="Ravi A."/>
            <person name="Getino M."/>
            <person name="Pursley I."/>
            <person name="Horton D.L."/>
            <person name="Alikhan N.F."/>
            <person name="Baker D."/>
            <person name="Gharbi K."/>
            <person name="Hall N."/>
            <person name="Watson M."/>
            <person name="Adriaenssens E.M."/>
            <person name="Foster-Nyarko E."/>
            <person name="Jarju S."/>
            <person name="Secka A."/>
            <person name="Antonio M."/>
            <person name="Oren A."/>
            <person name="Chaudhuri R.R."/>
            <person name="La Ragione R."/>
            <person name="Hildebrand F."/>
            <person name="Pallen M.J."/>
        </authorList>
    </citation>
    <scope>NUCLEOTIDE SEQUENCE</scope>
    <source>
        <strain evidence="9">6627</strain>
    </source>
</reference>
<evidence type="ECO:0000313" key="9">
    <source>
        <dbReference type="EMBL" id="HIX01651.1"/>
    </source>
</evidence>
<evidence type="ECO:0000259" key="8">
    <source>
        <dbReference type="SMART" id="SM00014"/>
    </source>
</evidence>
<dbReference type="EMBL" id="DXFP01000021">
    <property type="protein sequence ID" value="HIX01651.1"/>
    <property type="molecule type" value="Genomic_DNA"/>
</dbReference>
<dbReference type="Proteomes" id="UP000823963">
    <property type="component" value="Unassembled WGS sequence"/>
</dbReference>
<organism evidence="9 10">
    <name type="scientific">Candidatus Ligilactobacillus excrementigallinarum</name>
    <dbReference type="NCBI Taxonomy" id="2838641"/>
    <lineage>
        <taxon>Bacteria</taxon>
        <taxon>Bacillati</taxon>
        <taxon>Bacillota</taxon>
        <taxon>Bacilli</taxon>
        <taxon>Lactobacillales</taxon>
        <taxon>Lactobacillaceae</taxon>
        <taxon>Ligilactobacillus</taxon>
    </lineage>
</organism>
<dbReference type="GO" id="GO:0016787">
    <property type="term" value="F:hydrolase activity"/>
    <property type="evidence" value="ECO:0007669"/>
    <property type="project" value="UniProtKB-KW"/>
</dbReference>
<feature type="transmembrane region" description="Helical" evidence="7">
    <location>
        <begin position="161"/>
        <end position="183"/>
    </location>
</feature>
<feature type="domain" description="Phosphatidic acid phosphatase type 2/haloperoxidase" evidence="8">
    <location>
        <begin position="89"/>
        <end position="204"/>
    </location>
</feature>
<accession>A0A9D1UWG7</accession>
<comment type="caution">
    <text evidence="9">The sequence shown here is derived from an EMBL/GenBank/DDBJ whole genome shotgun (WGS) entry which is preliminary data.</text>
</comment>
<dbReference type="PANTHER" id="PTHR14969">
    <property type="entry name" value="SPHINGOSINE-1-PHOSPHATE PHOSPHOHYDROLASE"/>
    <property type="match status" value="1"/>
</dbReference>
<keyword evidence="2" id="KW-1003">Cell membrane</keyword>
<dbReference type="AlphaFoldDB" id="A0A9D1UWG7"/>
<dbReference type="Gene3D" id="1.20.144.10">
    <property type="entry name" value="Phosphatidic acid phosphatase type 2/haloperoxidase"/>
    <property type="match status" value="1"/>
</dbReference>
<feature type="transmembrane region" description="Helical" evidence="7">
    <location>
        <begin position="135"/>
        <end position="154"/>
    </location>
</feature>
<evidence type="ECO:0000256" key="4">
    <source>
        <dbReference type="ARBA" id="ARBA00022801"/>
    </source>
</evidence>
<keyword evidence="6 7" id="KW-0472">Membrane</keyword>
<dbReference type="GO" id="GO:0005886">
    <property type="term" value="C:plasma membrane"/>
    <property type="evidence" value="ECO:0007669"/>
    <property type="project" value="UniProtKB-SubCell"/>
</dbReference>
<dbReference type="Pfam" id="PF01569">
    <property type="entry name" value="PAP2"/>
    <property type="match status" value="1"/>
</dbReference>
<dbReference type="PANTHER" id="PTHR14969:SF62">
    <property type="entry name" value="DECAPRENYLPHOSPHORYL-5-PHOSPHORIBOSE PHOSPHATASE RV3807C-RELATED"/>
    <property type="match status" value="1"/>
</dbReference>
<evidence type="ECO:0000256" key="2">
    <source>
        <dbReference type="ARBA" id="ARBA00022475"/>
    </source>
</evidence>
<feature type="transmembrane region" description="Helical" evidence="7">
    <location>
        <begin position="189"/>
        <end position="206"/>
    </location>
</feature>
<sequence length="217" mass="24476">MGDKLTKTTRQICYIVTSVISFAIFIWLAVSVKWHLSFIDKIDSYEHHVLTTVSGLSTTTVHFLSNLGSPLMGIVLITFIALFLCYQKNFIAGALTETTMIVGNIIAELFKIIIARKRPSYQLYSDASYSFPSGHVFDTTLLVLVVITFILPQIKNETYQVVCGLLLIIWNGFIIFSRIYLGAHYFSDTVGSVALAIRLWTLMLIIKPMFDKQDSDD</sequence>
<evidence type="ECO:0000256" key="1">
    <source>
        <dbReference type="ARBA" id="ARBA00004651"/>
    </source>
</evidence>
<protein>
    <submittedName>
        <fullName evidence="9">Phosphatase PAP2 family protein</fullName>
    </submittedName>
</protein>
<evidence type="ECO:0000256" key="6">
    <source>
        <dbReference type="ARBA" id="ARBA00023136"/>
    </source>
</evidence>
<feature type="transmembrane region" description="Helical" evidence="7">
    <location>
        <begin position="98"/>
        <end position="115"/>
    </location>
</feature>
<dbReference type="InterPro" id="IPR000326">
    <property type="entry name" value="PAP2/HPO"/>
</dbReference>
<evidence type="ECO:0000256" key="3">
    <source>
        <dbReference type="ARBA" id="ARBA00022692"/>
    </source>
</evidence>
<evidence type="ECO:0000313" key="10">
    <source>
        <dbReference type="Proteomes" id="UP000823963"/>
    </source>
</evidence>
<reference evidence="9" key="2">
    <citation type="submission" date="2021-04" db="EMBL/GenBank/DDBJ databases">
        <authorList>
            <person name="Gilroy R."/>
        </authorList>
    </citation>
    <scope>NUCLEOTIDE SEQUENCE</scope>
    <source>
        <strain evidence="9">6627</strain>
    </source>
</reference>
<evidence type="ECO:0000256" key="7">
    <source>
        <dbReference type="SAM" id="Phobius"/>
    </source>
</evidence>
<dbReference type="SUPFAM" id="SSF48317">
    <property type="entry name" value="Acid phosphatase/Vanadium-dependent haloperoxidase"/>
    <property type="match status" value="1"/>
</dbReference>
<evidence type="ECO:0000256" key="5">
    <source>
        <dbReference type="ARBA" id="ARBA00022989"/>
    </source>
</evidence>
<dbReference type="SMART" id="SM00014">
    <property type="entry name" value="acidPPc"/>
    <property type="match status" value="1"/>
</dbReference>
<comment type="subcellular location">
    <subcellularLocation>
        <location evidence="1">Cell membrane</location>
        <topology evidence="1">Multi-pass membrane protein</topology>
    </subcellularLocation>
</comment>
<proteinExistence type="predicted"/>
<dbReference type="CDD" id="cd03392">
    <property type="entry name" value="PAP2_like_2"/>
    <property type="match status" value="1"/>
</dbReference>